<organism evidence="4 5">
    <name type="scientific">Leptotrichia wadei</name>
    <dbReference type="NCBI Taxonomy" id="157687"/>
    <lineage>
        <taxon>Bacteria</taxon>
        <taxon>Fusobacteriati</taxon>
        <taxon>Fusobacteriota</taxon>
        <taxon>Fusobacteriia</taxon>
        <taxon>Fusobacteriales</taxon>
        <taxon>Leptotrichiaceae</taxon>
        <taxon>Leptotrichia</taxon>
    </lineage>
</organism>
<reference evidence="4" key="2">
    <citation type="submission" date="2016-01" db="EMBL/GenBank/DDBJ databases">
        <authorList>
            <person name="Oliw E.H."/>
        </authorList>
    </citation>
    <scope>NUCLEOTIDE SEQUENCE [LARGE SCALE GENOMIC DNA]</scope>
    <source>
        <strain evidence="4">KA00185</strain>
    </source>
</reference>
<evidence type="ECO:0000313" key="7">
    <source>
        <dbReference type="Proteomes" id="UP000321501"/>
    </source>
</evidence>
<dbReference type="EMBL" id="AP019834">
    <property type="protein sequence ID" value="BBM46870.1"/>
    <property type="molecule type" value="Genomic_DNA"/>
</dbReference>
<name>A0A133ZV31_9FUSO</name>
<dbReference type="Proteomes" id="UP000321501">
    <property type="component" value="Chromosome"/>
</dbReference>
<reference evidence="3 7" key="4">
    <citation type="submission" date="2019-07" db="EMBL/GenBank/DDBJ databases">
        <title>Complete Genome Sequence of Leptotrichia wadei Strain JMUB3934.</title>
        <authorList>
            <person name="Watanabe S."/>
            <person name="Cui L."/>
        </authorList>
    </citation>
    <scope>NUCLEOTIDE SEQUENCE [LARGE SCALE GENOMIC DNA]</scope>
    <source>
        <strain evidence="3 7">JMUB3934</strain>
    </source>
</reference>
<dbReference type="SMART" id="SM01078">
    <property type="entry name" value="CGGC"/>
    <property type="match status" value="1"/>
</dbReference>
<proteinExistence type="predicted"/>
<dbReference type="EMBL" id="AP019835">
    <property type="protein sequence ID" value="BBM49094.1"/>
    <property type="molecule type" value="Genomic_DNA"/>
</dbReference>
<evidence type="ECO:0000259" key="1">
    <source>
        <dbReference type="SMART" id="SM01078"/>
    </source>
</evidence>
<protein>
    <submittedName>
        <fullName evidence="4">CGGC domain protein</fullName>
    </submittedName>
</protein>
<dbReference type="InterPro" id="IPR014925">
    <property type="entry name" value="CGGC_dom"/>
</dbReference>
<dbReference type="Proteomes" id="UP000321397">
    <property type="component" value="Chromosome"/>
</dbReference>
<sequence length="145" mass="16622">MDLSKIKLVVIIQCEIAKRRCSGYHCSQSFYERSGGFSKYPMEQDMRVLMFQCGGCNGKGVNSLLSNVNKCLKKEGKITPEEVAIHFASCITLDNHHSSRCMFLNYMKQQVSKTPFRDSLILEDTWHSKTATRRRAEGIYKTNKN</sequence>
<accession>A0A133ZV31</accession>
<keyword evidence="5" id="KW-1185">Reference proteome</keyword>
<dbReference type="OrthoDB" id="9792960at2"/>
<evidence type="ECO:0000313" key="4">
    <source>
        <dbReference type="EMBL" id="KXB59298.1"/>
    </source>
</evidence>
<reference evidence="5" key="1">
    <citation type="submission" date="2016-01" db="EMBL/GenBank/DDBJ databases">
        <authorList>
            <person name="Mitreva M."/>
            <person name="Pepin K.H."/>
            <person name="Mihindukulasuriya K.A."/>
            <person name="Fulton R."/>
            <person name="Fronick C."/>
            <person name="O'Laughlin M."/>
            <person name="Miner T."/>
            <person name="Herter B."/>
            <person name="Rosa B.A."/>
            <person name="Cordes M."/>
            <person name="Tomlinson C."/>
            <person name="Wollam A."/>
            <person name="Palsikar V.B."/>
            <person name="Mardis E.R."/>
            <person name="Wilson R.K."/>
        </authorList>
    </citation>
    <scope>NUCLEOTIDE SEQUENCE [LARGE SCALE GENOMIC DNA]</scope>
    <source>
        <strain evidence="5">KA00185</strain>
    </source>
</reference>
<dbReference type="AlphaFoldDB" id="A0A133ZV31"/>
<feature type="domain" description="CGGC" evidence="1">
    <location>
        <begin position="8"/>
        <end position="126"/>
    </location>
</feature>
<evidence type="ECO:0000313" key="6">
    <source>
        <dbReference type="Proteomes" id="UP000321397"/>
    </source>
</evidence>
<gene>
    <name evidence="4" type="ORF">HMPREF3180_02390</name>
    <name evidence="2" type="ORF">JMUB3933_0370</name>
    <name evidence="3" type="ORF">JMUB3934_0389</name>
</gene>
<dbReference type="EMBL" id="LSDD01000177">
    <property type="protein sequence ID" value="KXB59298.1"/>
    <property type="molecule type" value="Genomic_DNA"/>
</dbReference>
<evidence type="ECO:0000313" key="2">
    <source>
        <dbReference type="EMBL" id="BBM46870.1"/>
    </source>
</evidence>
<dbReference type="Proteomes" id="UP000070483">
    <property type="component" value="Unassembled WGS sequence"/>
</dbReference>
<reference evidence="2 6" key="3">
    <citation type="submission" date="2019-07" db="EMBL/GenBank/DDBJ databases">
        <title>Complete Genome Sequence of Leptotrichia wadei Strain JMUB3933.</title>
        <authorList>
            <person name="Watanabe S."/>
            <person name="Cui L."/>
        </authorList>
    </citation>
    <scope>NUCLEOTIDE SEQUENCE [LARGE SCALE GENOMIC DNA]</scope>
    <source>
        <strain evidence="2 6">JMUB3933</strain>
    </source>
</reference>
<evidence type="ECO:0000313" key="3">
    <source>
        <dbReference type="EMBL" id="BBM49094.1"/>
    </source>
</evidence>
<dbReference type="PATRIC" id="fig|157687.3.peg.2395"/>
<dbReference type="RefSeq" id="WP_060918778.1">
    <property type="nucleotide sequence ID" value="NZ_AP019834.1"/>
</dbReference>
<evidence type="ECO:0000313" key="5">
    <source>
        <dbReference type="Proteomes" id="UP000070483"/>
    </source>
</evidence>
<dbReference type="STRING" id="157687.HMPREF3180_02390"/>
<dbReference type="Pfam" id="PF08821">
    <property type="entry name" value="CGGC"/>
    <property type="match status" value="1"/>
</dbReference>